<evidence type="ECO:0000256" key="1">
    <source>
        <dbReference type="ARBA" id="ARBA00022679"/>
    </source>
</evidence>
<dbReference type="Proteomes" id="UP001519924">
    <property type="component" value="Unassembled WGS sequence"/>
</dbReference>
<protein>
    <submittedName>
        <fullName evidence="2">CoA transferase</fullName>
    </submittedName>
</protein>
<proteinExistence type="predicted"/>
<keyword evidence="3" id="KW-1185">Reference proteome</keyword>
<gene>
    <name evidence="2" type="ORF">K1J50_01740</name>
</gene>
<evidence type="ECO:0000313" key="3">
    <source>
        <dbReference type="Proteomes" id="UP001519924"/>
    </source>
</evidence>
<keyword evidence="1 2" id="KW-0808">Transferase</keyword>
<dbReference type="Gene3D" id="3.30.1540.10">
    <property type="entry name" value="formyl-coa transferase, domain 3"/>
    <property type="match status" value="1"/>
</dbReference>
<dbReference type="PANTHER" id="PTHR48207">
    <property type="entry name" value="SUCCINATE--HYDROXYMETHYLGLUTARATE COA-TRANSFERASE"/>
    <property type="match status" value="1"/>
</dbReference>
<dbReference type="InterPro" id="IPR044855">
    <property type="entry name" value="CoA-Trfase_III_dom3_sf"/>
</dbReference>
<accession>A0ABS7EXW3</accession>
<dbReference type="Gene3D" id="3.40.50.10540">
    <property type="entry name" value="Crotonobetainyl-coa:carnitine coa-transferase, domain 1"/>
    <property type="match status" value="1"/>
</dbReference>
<dbReference type="GO" id="GO:0016740">
    <property type="term" value="F:transferase activity"/>
    <property type="evidence" value="ECO:0007669"/>
    <property type="project" value="UniProtKB-KW"/>
</dbReference>
<dbReference type="InterPro" id="IPR050483">
    <property type="entry name" value="CoA-transferase_III_domain"/>
</dbReference>
<dbReference type="InterPro" id="IPR023606">
    <property type="entry name" value="CoA-Trfase_III_dom_1_sf"/>
</dbReference>
<dbReference type="EMBL" id="JAHZUY010000002">
    <property type="protein sequence ID" value="MBW8268202.1"/>
    <property type="molecule type" value="Genomic_DNA"/>
</dbReference>
<reference evidence="2 3" key="1">
    <citation type="submission" date="2021-08" db="EMBL/GenBank/DDBJ databases">
        <title>Caldovatus sediminis gen. nov., sp. nov., a moderately thermophilic bacterium isolated from a hot spring.</title>
        <authorList>
            <person name="Hu C.-J."/>
            <person name="Li W.-J."/>
            <person name="Xian W.-D."/>
        </authorList>
    </citation>
    <scope>NUCLEOTIDE SEQUENCE [LARGE SCALE GENOMIC DNA]</scope>
    <source>
        <strain evidence="2 3">SYSU G05006</strain>
    </source>
</reference>
<comment type="caution">
    <text evidence="2">The sequence shown here is derived from an EMBL/GenBank/DDBJ whole genome shotgun (WGS) entry which is preliminary data.</text>
</comment>
<evidence type="ECO:0000313" key="2">
    <source>
        <dbReference type="EMBL" id="MBW8268202.1"/>
    </source>
</evidence>
<sequence>MTRPFEGIRIVDATHVLAGPFAAYQLALLGAEVVKVEHPEEPDQSRDSGGDLALNRRAMGTYFLTQGANKRSLTLDLKTEGGRAVMRRLLARADVLVENYRPGAFAALGLGYEEVSRLNPRLIYCSISAFGQEGPRGGQTAYDHVIQATSGIMATTGTPEVSPLKFGSPAIDYATGTMGAFALAAALFQRERTGRGQRIDLAMLDVAMMMMASHLTAYLRTGKVPRPNGNDHLYATNSAYRARDGLVMLGASNLRQQRRLWAALGHPEMAKTNNEARVADREREAALLGEIMLTRTADEWEAYLQARRVPAARVRRLDEAMADPQLASRHLVHRFPEGAPGVEGPFGVPVAAFRFAHGGPRVDSPPPPLGADTEAILGELGYSREEIAALRAERAI</sequence>
<dbReference type="RefSeq" id="WP_220115702.1">
    <property type="nucleotide sequence ID" value="NZ_JAHZUY010000002.1"/>
</dbReference>
<name>A0ABS7EXW3_9PROT</name>
<dbReference type="InterPro" id="IPR003673">
    <property type="entry name" value="CoA-Trfase_fam_III"/>
</dbReference>
<dbReference type="Pfam" id="PF02515">
    <property type="entry name" value="CoA_transf_3"/>
    <property type="match status" value="1"/>
</dbReference>
<organism evidence="2 3">
    <name type="scientific">Caldovatus aquaticus</name>
    <dbReference type="NCBI Taxonomy" id="2865671"/>
    <lineage>
        <taxon>Bacteria</taxon>
        <taxon>Pseudomonadati</taxon>
        <taxon>Pseudomonadota</taxon>
        <taxon>Alphaproteobacteria</taxon>
        <taxon>Acetobacterales</taxon>
        <taxon>Roseomonadaceae</taxon>
        <taxon>Caldovatus</taxon>
    </lineage>
</organism>
<dbReference type="PANTHER" id="PTHR48207:SF3">
    <property type="entry name" value="SUCCINATE--HYDROXYMETHYLGLUTARATE COA-TRANSFERASE"/>
    <property type="match status" value="1"/>
</dbReference>
<dbReference type="SUPFAM" id="SSF89796">
    <property type="entry name" value="CoA-transferase family III (CaiB/BaiF)"/>
    <property type="match status" value="1"/>
</dbReference>